<name>A7HXA0_PARL1</name>
<dbReference type="AlphaFoldDB" id="A7HXA0"/>
<dbReference type="HOGENOM" id="CLU_179280_0_0_5"/>
<protein>
    <recommendedName>
        <fullName evidence="4">DUF2842 domain-containing protein</fullName>
    </recommendedName>
</protein>
<dbReference type="InterPro" id="IPR021265">
    <property type="entry name" value="DUF2842"/>
</dbReference>
<gene>
    <name evidence="2" type="ordered locus">Plav_2926</name>
</gene>
<keyword evidence="1" id="KW-1133">Transmembrane helix</keyword>
<reference evidence="2 3" key="1">
    <citation type="journal article" date="2011" name="Stand. Genomic Sci.">
        <title>Complete genome sequence of Parvibaculum lavamentivorans type strain (DS-1(T)).</title>
        <authorList>
            <person name="Schleheck D."/>
            <person name="Weiss M."/>
            <person name="Pitluck S."/>
            <person name="Bruce D."/>
            <person name="Land M.L."/>
            <person name="Han S."/>
            <person name="Saunders E."/>
            <person name="Tapia R."/>
            <person name="Detter C."/>
            <person name="Brettin T."/>
            <person name="Han J."/>
            <person name="Woyke T."/>
            <person name="Goodwin L."/>
            <person name="Pennacchio L."/>
            <person name="Nolan M."/>
            <person name="Cook A.M."/>
            <person name="Kjelleberg S."/>
            <person name="Thomas T."/>
        </authorList>
    </citation>
    <scope>NUCLEOTIDE SEQUENCE [LARGE SCALE GENOMIC DNA]</scope>
    <source>
        <strain evidence="3">DS-1 / DSM 13023 / NCIMB 13966</strain>
    </source>
</reference>
<dbReference type="Pfam" id="PF11003">
    <property type="entry name" value="DUF2842"/>
    <property type="match status" value="1"/>
</dbReference>
<feature type="transmembrane region" description="Helical" evidence="1">
    <location>
        <begin position="12"/>
        <end position="32"/>
    </location>
</feature>
<accession>A7HXA0</accession>
<dbReference type="OrthoDB" id="7510023at2"/>
<evidence type="ECO:0000313" key="3">
    <source>
        <dbReference type="Proteomes" id="UP000006377"/>
    </source>
</evidence>
<dbReference type="EMBL" id="CP000774">
    <property type="protein sequence ID" value="ABS64533.1"/>
    <property type="molecule type" value="Genomic_DNA"/>
</dbReference>
<dbReference type="Proteomes" id="UP000006377">
    <property type="component" value="Chromosome"/>
</dbReference>
<evidence type="ECO:0008006" key="4">
    <source>
        <dbReference type="Google" id="ProtNLM"/>
    </source>
</evidence>
<sequence length="71" mass="8103">MRLGIRTRKLIGTIVLLTFLVLYSFLVMTIAVSGHLPENGLVQFLYYITAGVIWAFPAKYLITWMVRPDEA</sequence>
<dbReference type="KEGG" id="pla:Plav_2926"/>
<feature type="transmembrane region" description="Helical" evidence="1">
    <location>
        <begin position="44"/>
        <end position="62"/>
    </location>
</feature>
<evidence type="ECO:0000256" key="1">
    <source>
        <dbReference type="SAM" id="Phobius"/>
    </source>
</evidence>
<keyword evidence="1" id="KW-0812">Transmembrane</keyword>
<keyword evidence="1" id="KW-0472">Membrane</keyword>
<evidence type="ECO:0000313" key="2">
    <source>
        <dbReference type="EMBL" id="ABS64533.1"/>
    </source>
</evidence>
<organism evidence="2 3">
    <name type="scientific">Parvibaculum lavamentivorans (strain DS-1 / DSM 13023 / NCIMB 13966)</name>
    <dbReference type="NCBI Taxonomy" id="402881"/>
    <lineage>
        <taxon>Bacteria</taxon>
        <taxon>Pseudomonadati</taxon>
        <taxon>Pseudomonadota</taxon>
        <taxon>Alphaproteobacteria</taxon>
        <taxon>Hyphomicrobiales</taxon>
        <taxon>Parvibaculaceae</taxon>
        <taxon>Parvibaculum</taxon>
    </lineage>
</organism>
<proteinExistence type="predicted"/>
<keyword evidence="3" id="KW-1185">Reference proteome</keyword>